<evidence type="ECO:0000313" key="1">
    <source>
        <dbReference type="EMBL" id="KAF0768904.1"/>
    </source>
</evidence>
<accession>A0A6G0ZDF0</accession>
<protein>
    <submittedName>
        <fullName evidence="1">Uncharacterized protein</fullName>
    </submittedName>
</protein>
<sequence>MVTNEEKRRNEWIEHVMRHGGLLVLIIKGYVEGTNCREKPRMKYIKQIMKDQRCNSYEETKRKVSNKGRVENCYKPISGLNTKERERRLQRIDST</sequence>
<organism evidence="1 2">
    <name type="scientific">Aphis craccivora</name>
    <name type="common">Cowpea aphid</name>
    <dbReference type="NCBI Taxonomy" id="307492"/>
    <lineage>
        <taxon>Eukaryota</taxon>
        <taxon>Metazoa</taxon>
        <taxon>Ecdysozoa</taxon>
        <taxon>Arthropoda</taxon>
        <taxon>Hexapoda</taxon>
        <taxon>Insecta</taxon>
        <taxon>Pterygota</taxon>
        <taxon>Neoptera</taxon>
        <taxon>Paraneoptera</taxon>
        <taxon>Hemiptera</taxon>
        <taxon>Sternorrhyncha</taxon>
        <taxon>Aphidomorpha</taxon>
        <taxon>Aphidoidea</taxon>
        <taxon>Aphididae</taxon>
        <taxon>Aphidini</taxon>
        <taxon>Aphis</taxon>
        <taxon>Aphis</taxon>
    </lineage>
</organism>
<proteinExistence type="predicted"/>
<dbReference type="OrthoDB" id="6624609at2759"/>
<evidence type="ECO:0000313" key="2">
    <source>
        <dbReference type="Proteomes" id="UP000478052"/>
    </source>
</evidence>
<comment type="caution">
    <text evidence="1">The sequence shown here is derived from an EMBL/GenBank/DDBJ whole genome shotgun (WGS) entry which is preliminary data.</text>
</comment>
<gene>
    <name evidence="1" type="ORF">FWK35_00027027</name>
</gene>
<dbReference type="AlphaFoldDB" id="A0A6G0ZDF0"/>
<keyword evidence="2" id="KW-1185">Reference proteome</keyword>
<name>A0A6G0ZDF0_APHCR</name>
<reference evidence="1 2" key="1">
    <citation type="submission" date="2019-08" db="EMBL/GenBank/DDBJ databases">
        <title>Whole genome of Aphis craccivora.</title>
        <authorList>
            <person name="Voronova N.V."/>
            <person name="Shulinski R.S."/>
            <person name="Bandarenka Y.V."/>
            <person name="Zhorov D.G."/>
            <person name="Warner D."/>
        </authorList>
    </citation>
    <scope>NUCLEOTIDE SEQUENCE [LARGE SCALE GENOMIC DNA]</scope>
    <source>
        <strain evidence="1">180601</strain>
        <tissue evidence="1">Whole Body</tissue>
    </source>
</reference>
<dbReference type="Proteomes" id="UP000478052">
    <property type="component" value="Unassembled WGS sequence"/>
</dbReference>
<dbReference type="EMBL" id="VUJU01000678">
    <property type="protein sequence ID" value="KAF0768904.1"/>
    <property type="molecule type" value="Genomic_DNA"/>
</dbReference>